<feature type="transmembrane region" description="Helical" evidence="1">
    <location>
        <begin position="181"/>
        <end position="197"/>
    </location>
</feature>
<dbReference type="InterPro" id="IPR009339">
    <property type="entry name" value="DUF998"/>
</dbReference>
<evidence type="ECO:0000313" key="2">
    <source>
        <dbReference type="EMBL" id="AIE84760.1"/>
    </source>
</evidence>
<feature type="transmembrane region" description="Helical" evidence="1">
    <location>
        <begin position="83"/>
        <end position="106"/>
    </location>
</feature>
<feature type="transmembrane region" description="Helical" evidence="1">
    <location>
        <begin position="118"/>
        <end position="137"/>
    </location>
</feature>
<dbReference type="Pfam" id="PF06197">
    <property type="entry name" value="DUF998"/>
    <property type="match status" value="1"/>
</dbReference>
<reference evidence="2 3" key="1">
    <citation type="journal article" date="2014" name="PLoS ONE">
        <title>The first complete genome sequence of the class fimbriimonadia in the phylum armatimonadetes.</title>
        <authorList>
            <person name="Hu Z.Y."/>
            <person name="Wang Y.Z."/>
            <person name="Im W.T."/>
            <person name="Wang S.Y."/>
            <person name="Zhao G.P."/>
            <person name="Zheng H.J."/>
            <person name="Quan Z.X."/>
        </authorList>
    </citation>
    <scope>NUCLEOTIDE SEQUENCE [LARGE SCALE GENOMIC DNA]</scope>
    <source>
        <strain evidence="2">Gsoil 348</strain>
    </source>
</reference>
<keyword evidence="3" id="KW-1185">Reference proteome</keyword>
<evidence type="ECO:0000256" key="1">
    <source>
        <dbReference type="SAM" id="Phobius"/>
    </source>
</evidence>
<protein>
    <recommendedName>
        <fullName evidence="4">DUF998 domain-containing protein</fullName>
    </recommendedName>
</protein>
<dbReference type="STRING" id="661478.OP10G_1392"/>
<dbReference type="OrthoDB" id="9815551at2"/>
<organism evidence="2 3">
    <name type="scientific">Fimbriimonas ginsengisoli Gsoil 348</name>
    <dbReference type="NCBI Taxonomy" id="661478"/>
    <lineage>
        <taxon>Bacteria</taxon>
        <taxon>Bacillati</taxon>
        <taxon>Armatimonadota</taxon>
        <taxon>Fimbriimonadia</taxon>
        <taxon>Fimbriimonadales</taxon>
        <taxon>Fimbriimonadaceae</taxon>
        <taxon>Fimbriimonas</taxon>
    </lineage>
</organism>
<feature type="transmembrane region" description="Helical" evidence="1">
    <location>
        <begin position="52"/>
        <end position="76"/>
    </location>
</feature>
<gene>
    <name evidence="2" type="ORF">OP10G_1392</name>
</gene>
<dbReference type="AlphaFoldDB" id="A0A068NPS0"/>
<evidence type="ECO:0000313" key="3">
    <source>
        <dbReference type="Proteomes" id="UP000027982"/>
    </source>
</evidence>
<keyword evidence="1" id="KW-0812">Transmembrane</keyword>
<dbReference type="EMBL" id="CP007139">
    <property type="protein sequence ID" value="AIE84760.1"/>
    <property type="molecule type" value="Genomic_DNA"/>
</dbReference>
<name>A0A068NPS0_FIMGI</name>
<evidence type="ECO:0008006" key="4">
    <source>
        <dbReference type="Google" id="ProtNLM"/>
    </source>
</evidence>
<dbReference type="KEGG" id="fgi:OP10G_1392"/>
<keyword evidence="1" id="KW-0472">Membrane</keyword>
<dbReference type="RefSeq" id="WP_025226626.1">
    <property type="nucleotide sequence ID" value="NZ_CP007139.1"/>
</dbReference>
<feature type="transmembrane region" description="Helical" evidence="1">
    <location>
        <begin position="149"/>
        <end position="169"/>
    </location>
</feature>
<feature type="transmembrane region" description="Helical" evidence="1">
    <location>
        <begin position="9"/>
        <end position="32"/>
    </location>
</feature>
<dbReference type="Proteomes" id="UP000027982">
    <property type="component" value="Chromosome"/>
</dbReference>
<keyword evidence="1" id="KW-1133">Transmembrane helix</keyword>
<proteinExistence type="predicted"/>
<dbReference type="HOGENOM" id="CLU_1330295_0_0_0"/>
<sequence>MTKLRLISLFLKAGIAVPFFYFGIQLIAAPFFPGYSFIRNVASELGSDRSPLASFFNVGIFVQGVLMLIAACGFWLGSRRTGVPWGLAALISAAVFMGGLQSMWAAHFPMPDPRHGGHPLFLAFMIAMPFLLGTFIWKYGRTKALRTYVAAALLVMAAIVLVNSGVLKIDASQVEGLKQRVLTLTIFPLVAVAARILDRVMQENLE</sequence>
<accession>A0A068NPS0</accession>